<dbReference type="GO" id="GO:0016491">
    <property type="term" value="F:oxidoreductase activity"/>
    <property type="evidence" value="ECO:0007669"/>
    <property type="project" value="UniProtKB-KW"/>
</dbReference>
<dbReference type="SMART" id="SM00926">
    <property type="entry name" value="Molybdop_Fe4S4"/>
    <property type="match status" value="1"/>
</dbReference>
<comment type="cofactor">
    <cofactor evidence="1">
        <name>[4Fe-4S] cluster</name>
        <dbReference type="ChEBI" id="CHEBI:49883"/>
    </cofactor>
</comment>
<evidence type="ECO:0000256" key="1">
    <source>
        <dbReference type="ARBA" id="ARBA00001966"/>
    </source>
</evidence>
<dbReference type="AlphaFoldDB" id="A0A3B0TAA5"/>
<dbReference type="InterPro" id="IPR006963">
    <property type="entry name" value="Mopterin_OxRdtase_4Fe-4S_dom"/>
</dbReference>
<dbReference type="SUPFAM" id="SSF50692">
    <property type="entry name" value="ADC-like"/>
    <property type="match status" value="1"/>
</dbReference>
<proteinExistence type="inferred from homology"/>
<dbReference type="GO" id="GO:0043546">
    <property type="term" value="F:molybdopterin cofactor binding"/>
    <property type="evidence" value="ECO:0007669"/>
    <property type="project" value="InterPro"/>
</dbReference>
<dbReference type="SUPFAM" id="SSF53706">
    <property type="entry name" value="Formate dehydrogenase/DMSO reductase, domains 1-3"/>
    <property type="match status" value="1"/>
</dbReference>
<dbReference type="GO" id="GO:0009055">
    <property type="term" value="F:electron transfer activity"/>
    <property type="evidence" value="ECO:0007669"/>
    <property type="project" value="TreeGrafter"/>
</dbReference>
<dbReference type="GO" id="GO:0030151">
    <property type="term" value="F:molybdenum ion binding"/>
    <property type="evidence" value="ECO:0007669"/>
    <property type="project" value="TreeGrafter"/>
</dbReference>
<accession>A0A3B0TAA5</accession>
<feature type="domain" description="4Fe-4S Mo/W bis-MGD-type" evidence="9">
    <location>
        <begin position="44"/>
        <end position="102"/>
    </location>
</feature>
<dbReference type="Gene3D" id="3.40.228.10">
    <property type="entry name" value="Dimethylsulfoxide Reductase, domain 2"/>
    <property type="match status" value="1"/>
</dbReference>
<evidence type="ECO:0000256" key="4">
    <source>
        <dbReference type="ARBA" id="ARBA00022485"/>
    </source>
</evidence>
<dbReference type="EMBL" id="UOEI01000438">
    <property type="protein sequence ID" value="VAW05724.1"/>
    <property type="molecule type" value="Genomic_DNA"/>
</dbReference>
<reference evidence="10" key="1">
    <citation type="submission" date="2018-06" db="EMBL/GenBank/DDBJ databases">
        <authorList>
            <person name="Zhirakovskaya E."/>
        </authorList>
    </citation>
    <scope>NUCLEOTIDE SEQUENCE</scope>
</reference>
<evidence type="ECO:0000256" key="7">
    <source>
        <dbReference type="ARBA" id="ARBA00023004"/>
    </source>
</evidence>
<dbReference type="InterPro" id="IPR006656">
    <property type="entry name" value="Mopterin_OxRdtase"/>
</dbReference>
<keyword evidence="7" id="KW-0408">Iron</keyword>
<evidence type="ECO:0000259" key="9">
    <source>
        <dbReference type="PROSITE" id="PS51669"/>
    </source>
</evidence>
<dbReference type="Pfam" id="PF00384">
    <property type="entry name" value="Molybdopterin"/>
    <property type="match status" value="1"/>
</dbReference>
<evidence type="ECO:0000256" key="5">
    <source>
        <dbReference type="ARBA" id="ARBA00022723"/>
    </source>
</evidence>
<keyword evidence="8" id="KW-0411">Iron-sulfur</keyword>
<keyword evidence="6" id="KW-0560">Oxidoreductase</keyword>
<evidence type="ECO:0000256" key="8">
    <source>
        <dbReference type="ARBA" id="ARBA00023014"/>
    </source>
</evidence>
<dbReference type="InterPro" id="IPR006657">
    <property type="entry name" value="MoPterin_dinucl-bd_dom"/>
</dbReference>
<gene>
    <name evidence="10" type="ORF">MNBD_ACTINO01-1997</name>
</gene>
<dbReference type="Gene3D" id="3.40.50.740">
    <property type="match status" value="1"/>
</dbReference>
<comment type="similarity">
    <text evidence="3">Belongs to the prokaryotic molybdopterin-containing oxidoreductase family.</text>
</comment>
<comment type="subcellular location">
    <subcellularLocation>
        <location evidence="2">Cell envelope</location>
    </subcellularLocation>
</comment>
<evidence type="ECO:0000256" key="3">
    <source>
        <dbReference type="ARBA" id="ARBA00010312"/>
    </source>
</evidence>
<dbReference type="Pfam" id="PF04879">
    <property type="entry name" value="Molybdop_Fe4S4"/>
    <property type="match status" value="1"/>
</dbReference>
<dbReference type="Gene3D" id="2.40.40.20">
    <property type="match status" value="1"/>
</dbReference>
<dbReference type="Gene3D" id="2.20.25.90">
    <property type="entry name" value="ADC-like domains"/>
    <property type="match status" value="1"/>
</dbReference>
<dbReference type="PANTHER" id="PTHR43598:SF1">
    <property type="entry name" value="FORMATE DEHYDROGENASE-O MAJOR SUBUNIT"/>
    <property type="match status" value="1"/>
</dbReference>
<sequence>MMTDNDIPRLVPDGELTSYPPVERWDDWEEYDAGAWPQRVKNTYRLVPTTCFNCESACGLLAYIDKESGTIRRFEGNPQHPGSRGRNCAKGPATINQVDDPERILYPLKRVGERGSGEWERVSWEDALTDIGSRMGTAIREGRNDEIMYHVGRPGEDGFMDRTLKAWGVDGHNSHTNICSSGARVGYAMWSGYDRPSADFANARFILLLSAHLETGHYFNPHAQRIMEAKQAGAKIATVDPRLSNTASMSDYWLSCWPGTEPAMLLAIARLLLEWDAVDHEFMERWVNWKDSMTHRYPGRPPTYREFIEVLKEEYTQYTPEWATEECGLQEGQIEIVARAVADAGHAFSSHTWRSVGSGNLHGWQGARTLQFLHVLTGSVGTKGGLSPSGWVKFKPQHWNMPPPYSRWNEMLWPKEYPLAHHEMSILLPHFLKEGRGKLDIYFTRVYNPIWTNPDGFTWLEVLKDEDKVGLHVALTPTWSETAWFADYVLPMGVAAERHDTHSYETHAAKWLGFRQPVLRVAAERDGRKIERTYETNPGEVWEETEFWIDLSWKIDPDGSLGIRKWFESPNDPSRPVSVDEYYGWMFDNSVPGLPEKAAERGLTPLEYMRRFGAVEIERDVYQVNEHPVEGAEVGEHGIATKGGTPVGISIDGSVVAGFKSPSRKLEWYSQTMDDWGWRDEAIPGYQRTHVYWRDMDLDGTERILVPIFRLPTLIHTRSGNAKYLYEISHGHPLWINANDADELGLVTADMVRIETETGHFVMRAWPTEGIRPGVVAASHHLGRWRLDDEKGNERWSSALVNVEQLDDGKWRLRQLKGIEPFTSDDPDSERIWWRDPGVNQNLAFPVHPDPISGMHAWHQRVRVVKAQPGDRYGDVVVDTTKSHEIYKRWLEMTKAAPGPGGLRRPLWLDRPVKPTPDTYRMT</sequence>
<protein>
    <submittedName>
        <fullName evidence="10">Anaerobic dehydrogenases, typically selenocysteine-containing</fullName>
    </submittedName>
</protein>
<dbReference type="PROSITE" id="PS51669">
    <property type="entry name" value="4FE4S_MOW_BIS_MGD"/>
    <property type="match status" value="1"/>
</dbReference>
<dbReference type="GO" id="GO:0051539">
    <property type="term" value="F:4 iron, 4 sulfur cluster binding"/>
    <property type="evidence" value="ECO:0007669"/>
    <property type="project" value="UniProtKB-KW"/>
</dbReference>
<dbReference type="InterPro" id="IPR009010">
    <property type="entry name" value="Asp_de-COase-like_dom_sf"/>
</dbReference>
<dbReference type="Pfam" id="PF01568">
    <property type="entry name" value="Molydop_binding"/>
    <property type="match status" value="1"/>
</dbReference>
<dbReference type="PANTHER" id="PTHR43598">
    <property type="entry name" value="TUNGSTEN-CONTAINING FORMYLMETHANOFURAN DEHYDROGENASE 2 SUBUNIT B"/>
    <property type="match status" value="1"/>
</dbReference>
<dbReference type="GO" id="GO:0030313">
    <property type="term" value="C:cell envelope"/>
    <property type="evidence" value="ECO:0007669"/>
    <property type="project" value="UniProtKB-SubCell"/>
</dbReference>
<organism evidence="10">
    <name type="scientific">hydrothermal vent metagenome</name>
    <dbReference type="NCBI Taxonomy" id="652676"/>
    <lineage>
        <taxon>unclassified sequences</taxon>
        <taxon>metagenomes</taxon>
        <taxon>ecological metagenomes</taxon>
    </lineage>
</organism>
<name>A0A3B0TAA5_9ZZZZ</name>
<evidence type="ECO:0000313" key="10">
    <source>
        <dbReference type="EMBL" id="VAW05724.1"/>
    </source>
</evidence>
<evidence type="ECO:0000256" key="2">
    <source>
        <dbReference type="ARBA" id="ARBA00004196"/>
    </source>
</evidence>
<evidence type="ECO:0000256" key="6">
    <source>
        <dbReference type="ARBA" id="ARBA00023002"/>
    </source>
</evidence>
<dbReference type="Gene3D" id="3.30.2070.10">
    <property type="entry name" value="Formate dehydrogenase/DMSO reductase"/>
    <property type="match status" value="1"/>
</dbReference>
<keyword evidence="4" id="KW-0004">4Fe-4S</keyword>
<keyword evidence="5" id="KW-0479">Metal-binding</keyword>
<dbReference type="GO" id="GO:0009061">
    <property type="term" value="P:anaerobic respiration"/>
    <property type="evidence" value="ECO:0007669"/>
    <property type="project" value="TreeGrafter"/>
</dbReference>